<dbReference type="GO" id="GO:0047480">
    <property type="term" value="F:UDP-N-acetylmuramoyl-tripeptide-D-alanyl-D-alanine ligase activity"/>
    <property type="evidence" value="ECO:0007669"/>
    <property type="project" value="UniProtKB-UniRule"/>
</dbReference>
<dbReference type="RefSeq" id="WP_188816580.1">
    <property type="nucleotide sequence ID" value="NZ_BMOF01000002.1"/>
</dbReference>
<evidence type="ECO:0000256" key="4">
    <source>
        <dbReference type="ARBA" id="ARBA00022741"/>
    </source>
</evidence>
<dbReference type="GO" id="GO:0005524">
    <property type="term" value="F:ATP binding"/>
    <property type="evidence" value="ECO:0007669"/>
    <property type="project" value="UniProtKB-UniRule"/>
</dbReference>
<dbReference type="EMBL" id="BMOF01000002">
    <property type="protein sequence ID" value="GGJ92355.1"/>
    <property type="molecule type" value="Genomic_DNA"/>
</dbReference>
<keyword evidence="6 10" id="KW-0133">Cell shape</keyword>
<dbReference type="HAMAP" id="MF_02019">
    <property type="entry name" value="MurF"/>
    <property type="match status" value="1"/>
</dbReference>
<keyword evidence="8 10" id="KW-0131">Cell cycle</keyword>
<protein>
    <recommendedName>
        <fullName evidence="10 11">UDP-N-acetylmuramoyl-tripeptide--D-alanyl-D-alanine ligase</fullName>
        <ecNumber evidence="10 11">6.3.2.10</ecNumber>
    </recommendedName>
    <alternativeName>
        <fullName evidence="10">D-alanyl-D-alanine-adding enzyme</fullName>
    </alternativeName>
</protein>
<evidence type="ECO:0000256" key="9">
    <source>
        <dbReference type="ARBA" id="ARBA00023316"/>
    </source>
</evidence>
<comment type="subcellular location">
    <subcellularLocation>
        <location evidence="10 11">Cytoplasm</location>
    </subcellularLocation>
</comment>
<dbReference type="InterPro" id="IPR051046">
    <property type="entry name" value="MurCDEF_CellWall_CoF430Synth"/>
</dbReference>
<keyword evidence="1 10" id="KW-0963">Cytoplasm</keyword>
<keyword evidence="9 10" id="KW-0961">Cell wall biogenesis/degradation</keyword>
<dbReference type="GO" id="GO:0051301">
    <property type="term" value="P:cell division"/>
    <property type="evidence" value="ECO:0007669"/>
    <property type="project" value="UniProtKB-KW"/>
</dbReference>
<evidence type="ECO:0000256" key="3">
    <source>
        <dbReference type="ARBA" id="ARBA00022618"/>
    </source>
</evidence>
<comment type="pathway">
    <text evidence="10 11">Cell wall biogenesis; peptidoglycan biosynthesis.</text>
</comment>
<feature type="domain" description="Mur ligase N-terminal catalytic" evidence="12">
    <location>
        <begin position="29"/>
        <end position="97"/>
    </location>
</feature>
<dbReference type="Gene3D" id="3.40.1390.10">
    <property type="entry name" value="MurE/MurF, N-terminal domain"/>
    <property type="match status" value="1"/>
</dbReference>
<evidence type="ECO:0000259" key="13">
    <source>
        <dbReference type="Pfam" id="PF02875"/>
    </source>
</evidence>
<dbReference type="InterPro" id="IPR036565">
    <property type="entry name" value="Mur-like_cat_sf"/>
</dbReference>
<comment type="function">
    <text evidence="10 11">Involved in cell wall formation. Catalyzes the final step in the synthesis of UDP-N-acetylmuramoyl-pentapeptide, the precursor of murein.</text>
</comment>
<comment type="caution">
    <text evidence="15">The sequence shown here is derived from an EMBL/GenBank/DDBJ whole genome shotgun (WGS) entry which is preliminary data.</text>
</comment>
<dbReference type="Gene3D" id="3.40.1190.10">
    <property type="entry name" value="Mur-like, catalytic domain"/>
    <property type="match status" value="1"/>
</dbReference>
<evidence type="ECO:0000256" key="7">
    <source>
        <dbReference type="ARBA" id="ARBA00022984"/>
    </source>
</evidence>
<evidence type="ECO:0000256" key="11">
    <source>
        <dbReference type="RuleBase" id="RU004136"/>
    </source>
</evidence>
<dbReference type="UniPathway" id="UPA00219"/>
<dbReference type="Pfam" id="PF02875">
    <property type="entry name" value="Mur_ligase_C"/>
    <property type="match status" value="1"/>
</dbReference>
<comment type="catalytic activity">
    <reaction evidence="10 11">
        <text>D-alanyl-D-alanine + UDP-N-acetyl-alpha-D-muramoyl-L-alanyl-gamma-D-glutamyl-meso-2,6-diaminopimelate + ATP = UDP-N-acetyl-alpha-D-muramoyl-L-alanyl-gamma-D-glutamyl-meso-2,6-diaminopimeloyl-D-alanyl-D-alanine + ADP + phosphate + H(+)</text>
        <dbReference type="Rhea" id="RHEA:28374"/>
        <dbReference type="ChEBI" id="CHEBI:15378"/>
        <dbReference type="ChEBI" id="CHEBI:30616"/>
        <dbReference type="ChEBI" id="CHEBI:43474"/>
        <dbReference type="ChEBI" id="CHEBI:57822"/>
        <dbReference type="ChEBI" id="CHEBI:61386"/>
        <dbReference type="ChEBI" id="CHEBI:83905"/>
        <dbReference type="ChEBI" id="CHEBI:456216"/>
        <dbReference type="EC" id="6.3.2.10"/>
    </reaction>
</comment>
<dbReference type="SUPFAM" id="SSF53244">
    <property type="entry name" value="MurD-like peptide ligases, peptide-binding domain"/>
    <property type="match status" value="1"/>
</dbReference>
<sequence length="455" mass="49017">MVKRRLRELLPMVGGAWTGTPAELDRWASGVSTDTRTLMPGALFVPLVGARFDGHRFVPEALKRGASATLWQRDRGIPPGPAIVVEDTLAALQRLAHAYRRELGARVVGVTGSNGKTTTKDLIAAVLAQRYRVHKTEGNLNNHIGLPLTLLSAPADAEVVVCEMGMSGRGEIARLSRIAEPHLAVITTIGEAHLAQLGSREAIAEAKLEIVTGLDPEGTLFVDGDEPLLDRAEERFAGTVVRCGFGHRCQWRAEDVAFQGLDGMTFRVGNERYAVPIPGRHNVKNALYAVAVGRTLGLTPEEIRRGLSGAAITGMRTERVRGIGGVTVLNDAYNASPTSMRASLELLAALPFARRVAVLGDMLELGPEEEALHRDVGRALDPTRVHWLVTVGPRARWIAEGAKEAGFPAARIRCTETPDEAAGVVLPLADRDTVILVKASRGMALEELVRRLTAE</sequence>
<dbReference type="GO" id="GO:0071555">
    <property type="term" value="P:cell wall organization"/>
    <property type="evidence" value="ECO:0007669"/>
    <property type="project" value="UniProtKB-KW"/>
</dbReference>
<dbReference type="Pfam" id="PF01225">
    <property type="entry name" value="Mur_ligase"/>
    <property type="match status" value="1"/>
</dbReference>
<dbReference type="InterPro" id="IPR036615">
    <property type="entry name" value="Mur_ligase_C_dom_sf"/>
</dbReference>
<dbReference type="PANTHER" id="PTHR43024:SF1">
    <property type="entry name" value="UDP-N-ACETYLMURAMOYL-TRIPEPTIDE--D-ALANYL-D-ALANINE LIGASE"/>
    <property type="match status" value="1"/>
</dbReference>
<dbReference type="Gene3D" id="3.90.190.20">
    <property type="entry name" value="Mur ligase, C-terminal domain"/>
    <property type="match status" value="1"/>
</dbReference>
<name>A0A8J3BA65_9BACI</name>
<keyword evidence="4 10" id="KW-0547">Nucleotide-binding</keyword>
<evidence type="ECO:0000313" key="15">
    <source>
        <dbReference type="EMBL" id="GGJ92355.1"/>
    </source>
</evidence>
<evidence type="ECO:0000256" key="2">
    <source>
        <dbReference type="ARBA" id="ARBA00022598"/>
    </source>
</evidence>
<feature type="domain" description="Mur ligase C-terminal" evidence="13">
    <location>
        <begin position="315"/>
        <end position="441"/>
    </location>
</feature>
<accession>A0A8J3BA65</accession>
<dbReference type="GO" id="GO:0009252">
    <property type="term" value="P:peptidoglycan biosynthetic process"/>
    <property type="evidence" value="ECO:0007669"/>
    <property type="project" value="UniProtKB-UniRule"/>
</dbReference>
<evidence type="ECO:0000256" key="10">
    <source>
        <dbReference type="HAMAP-Rule" id="MF_02019"/>
    </source>
</evidence>
<keyword evidence="3 10" id="KW-0132">Cell division</keyword>
<dbReference type="NCBIfam" id="TIGR01143">
    <property type="entry name" value="murF"/>
    <property type="match status" value="1"/>
</dbReference>
<evidence type="ECO:0000256" key="5">
    <source>
        <dbReference type="ARBA" id="ARBA00022840"/>
    </source>
</evidence>
<keyword evidence="16" id="KW-1185">Reference proteome</keyword>
<feature type="domain" description="Mur ligase central" evidence="14">
    <location>
        <begin position="110"/>
        <end position="292"/>
    </location>
</feature>
<dbReference type="InterPro" id="IPR005863">
    <property type="entry name" value="UDP-N-AcMur_synth"/>
</dbReference>
<dbReference type="SUPFAM" id="SSF63418">
    <property type="entry name" value="MurE/MurF N-terminal domain"/>
    <property type="match status" value="1"/>
</dbReference>
<comment type="similarity">
    <text evidence="10">Belongs to the MurCDEF family. MurF subfamily.</text>
</comment>
<dbReference type="InterPro" id="IPR013221">
    <property type="entry name" value="Mur_ligase_cen"/>
</dbReference>
<dbReference type="InterPro" id="IPR035911">
    <property type="entry name" value="MurE/MurF_N"/>
</dbReference>
<dbReference type="PANTHER" id="PTHR43024">
    <property type="entry name" value="UDP-N-ACETYLMURAMOYL-TRIPEPTIDE--D-ALANYL-D-ALANINE LIGASE"/>
    <property type="match status" value="1"/>
</dbReference>
<evidence type="ECO:0000259" key="12">
    <source>
        <dbReference type="Pfam" id="PF01225"/>
    </source>
</evidence>
<keyword evidence="2 10" id="KW-0436">Ligase</keyword>
<dbReference type="Pfam" id="PF08245">
    <property type="entry name" value="Mur_ligase_M"/>
    <property type="match status" value="1"/>
</dbReference>
<feature type="binding site" evidence="10">
    <location>
        <begin position="112"/>
        <end position="118"/>
    </location>
    <ligand>
        <name>ATP</name>
        <dbReference type="ChEBI" id="CHEBI:30616"/>
    </ligand>
</feature>
<reference evidence="15" key="1">
    <citation type="journal article" date="2014" name="Int. J. Syst. Evol. Microbiol.">
        <title>Complete genome sequence of Corynebacterium casei LMG S-19264T (=DSM 44701T), isolated from a smear-ripened cheese.</title>
        <authorList>
            <consortium name="US DOE Joint Genome Institute (JGI-PGF)"/>
            <person name="Walter F."/>
            <person name="Albersmeier A."/>
            <person name="Kalinowski J."/>
            <person name="Ruckert C."/>
        </authorList>
    </citation>
    <scope>NUCLEOTIDE SEQUENCE</scope>
    <source>
        <strain evidence="15">JCM 14719</strain>
    </source>
</reference>
<dbReference type="EC" id="6.3.2.10" evidence="10 11"/>
<keyword evidence="5 10" id="KW-0067">ATP-binding</keyword>
<evidence type="ECO:0000313" key="16">
    <source>
        <dbReference type="Proteomes" id="UP000637720"/>
    </source>
</evidence>
<gene>
    <name evidence="10 15" type="primary">murF</name>
    <name evidence="15" type="ORF">GCM10007043_02510</name>
</gene>
<evidence type="ECO:0000259" key="14">
    <source>
        <dbReference type="Pfam" id="PF08245"/>
    </source>
</evidence>
<dbReference type="InterPro" id="IPR000713">
    <property type="entry name" value="Mur_ligase_N"/>
</dbReference>
<evidence type="ECO:0000256" key="1">
    <source>
        <dbReference type="ARBA" id="ARBA00022490"/>
    </source>
</evidence>
<dbReference type="AlphaFoldDB" id="A0A8J3BA65"/>
<dbReference type="SUPFAM" id="SSF53623">
    <property type="entry name" value="MurD-like peptide ligases, catalytic domain"/>
    <property type="match status" value="1"/>
</dbReference>
<dbReference type="GO" id="GO:0008360">
    <property type="term" value="P:regulation of cell shape"/>
    <property type="evidence" value="ECO:0007669"/>
    <property type="project" value="UniProtKB-KW"/>
</dbReference>
<evidence type="ECO:0000256" key="8">
    <source>
        <dbReference type="ARBA" id="ARBA00023306"/>
    </source>
</evidence>
<organism evidence="15 16">
    <name type="scientific">Calditerricola satsumensis</name>
    <dbReference type="NCBI Taxonomy" id="373054"/>
    <lineage>
        <taxon>Bacteria</taxon>
        <taxon>Bacillati</taxon>
        <taxon>Bacillota</taxon>
        <taxon>Bacilli</taxon>
        <taxon>Bacillales</taxon>
        <taxon>Bacillaceae</taxon>
        <taxon>Calditerricola</taxon>
    </lineage>
</organism>
<keyword evidence="7 10" id="KW-0573">Peptidoglycan synthesis</keyword>
<dbReference type="InterPro" id="IPR004101">
    <property type="entry name" value="Mur_ligase_C"/>
</dbReference>
<proteinExistence type="inferred from homology"/>
<dbReference type="Proteomes" id="UP000637720">
    <property type="component" value="Unassembled WGS sequence"/>
</dbReference>
<reference evidence="15" key="2">
    <citation type="submission" date="2020-09" db="EMBL/GenBank/DDBJ databases">
        <authorList>
            <person name="Sun Q."/>
            <person name="Ohkuma M."/>
        </authorList>
    </citation>
    <scope>NUCLEOTIDE SEQUENCE</scope>
    <source>
        <strain evidence="15">JCM 14719</strain>
    </source>
</reference>
<dbReference type="GO" id="GO:0005737">
    <property type="term" value="C:cytoplasm"/>
    <property type="evidence" value="ECO:0007669"/>
    <property type="project" value="UniProtKB-SubCell"/>
</dbReference>
<evidence type="ECO:0000256" key="6">
    <source>
        <dbReference type="ARBA" id="ARBA00022960"/>
    </source>
</evidence>